<dbReference type="CDD" id="cd13530">
    <property type="entry name" value="PBP2_peptides_like"/>
    <property type="match status" value="1"/>
</dbReference>
<dbReference type="OrthoDB" id="30671at2157"/>
<dbReference type="InterPro" id="IPR001320">
    <property type="entry name" value="Iontro_rcpt_C"/>
</dbReference>
<dbReference type="Proteomes" id="UP000730161">
    <property type="component" value="Unassembled WGS sequence"/>
</dbReference>
<evidence type="ECO:0000313" key="4">
    <source>
        <dbReference type="EMBL" id="MBR1369702.1"/>
    </source>
</evidence>
<gene>
    <name evidence="4" type="ORF">RJ53_09540</name>
</gene>
<keyword evidence="5" id="KW-1185">Reference proteome</keyword>
<dbReference type="SUPFAM" id="SSF53850">
    <property type="entry name" value="Periplasmic binding protein-like II"/>
    <property type="match status" value="1"/>
</dbReference>
<proteinExistence type="predicted"/>
<sequence>MNAKVCAALVAAVLVFLFAAGCMGEAEPSPDAKPHYIVGIDGDYPPFSYIEADGSAAGFDVESIRWIGEEMGFDVTIQPMAWDGIVTSLVTKRIDMVYSGMTITPERQERVSFTKPYWIVNQAVAARSDSTMTIDDVLAGEVVLGAQRGSTAADYIKTNLVDTGILSQGDFKEYASFPLAVADLENERVDAVMFDVPVVNEFVVEKDLRKVGIVETNEEYGVAVRKEDTELLEILNEGIDRLQASPKWDELKVTYGLE</sequence>
<dbReference type="SMART" id="SM00079">
    <property type="entry name" value="PBPe"/>
    <property type="match status" value="1"/>
</dbReference>
<dbReference type="GO" id="GO:0016020">
    <property type="term" value="C:membrane"/>
    <property type="evidence" value="ECO:0007669"/>
    <property type="project" value="InterPro"/>
</dbReference>
<reference evidence="4" key="1">
    <citation type="submission" date="2014-12" db="EMBL/GenBank/DDBJ databases">
        <authorList>
            <person name="Huang H.-H."/>
            <person name="Chen S.-C."/>
            <person name="Lai M.-C."/>
        </authorList>
    </citation>
    <scope>NUCLEOTIDE SEQUENCE</scope>
    <source>
        <strain evidence="4">K1F9705b</strain>
    </source>
</reference>
<dbReference type="EMBL" id="JWHL01000018">
    <property type="protein sequence ID" value="MBR1369702.1"/>
    <property type="molecule type" value="Genomic_DNA"/>
</dbReference>
<feature type="domain" description="Solute-binding protein family 3/N-terminal" evidence="2">
    <location>
        <begin position="35"/>
        <end position="258"/>
    </location>
</feature>
<protein>
    <submittedName>
        <fullName evidence="4">ABC transporter substrate-binding protein</fullName>
    </submittedName>
</protein>
<comment type="caution">
    <text evidence="4">The sequence shown here is derived from an EMBL/GenBank/DDBJ whole genome shotgun (WGS) entry which is preliminary data.</text>
</comment>
<evidence type="ECO:0000259" key="2">
    <source>
        <dbReference type="SMART" id="SM00062"/>
    </source>
</evidence>
<dbReference type="PANTHER" id="PTHR35936">
    <property type="entry name" value="MEMBRANE-BOUND LYTIC MUREIN TRANSGLYCOSYLASE F"/>
    <property type="match status" value="1"/>
</dbReference>
<accession>A0A8J8B7I4</accession>
<organism evidence="4 5">
    <name type="scientific">Methanocalculus chunghsingensis</name>
    <dbReference type="NCBI Taxonomy" id="156457"/>
    <lineage>
        <taxon>Archaea</taxon>
        <taxon>Methanobacteriati</taxon>
        <taxon>Methanobacteriota</taxon>
        <taxon>Stenosarchaea group</taxon>
        <taxon>Methanomicrobia</taxon>
        <taxon>Methanomicrobiales</taxon>
        <taxon>Methanocalculaceae</taxon>
        <taxon>Methanocalculus</taxon>
    </lineage>
</organism>
<keyword evidence="1" id="KW-0732">Signal</keyword>
<evidence type="ECO:0000259" key="3">
    <source>
        <dbReference type="SMART" id="SM00079"/>
    </source>
</evidence>
<evidence type="ECO:0000256" key="1">
    <source>
        <dbReference type="ARBA" id="ARBA00022729"/>
    </source>
</evidence>
<dbReference type="InterPro" id="IPR001638">
    <property type="entry name" value="Solute-binding_3/MltF_N"/>
</dbReference>
<dbReference type="Gene3D" id="3.40.190.10">
    <property type="entry name" value="Periplasmic binding protein-like II"/>
    <property type="match status" value="2"/>
</dbReference>
<evidence type="ECO:0000313" key="5">
    <source>
        <dbReference type="Proteomes" id="UP000730161"/>
    </source>
</evidence>
<dbReference type="AlphaFoldDB" id="A0A8J8B7I4"/>
<name>A0A8J8B7I4_9EURY</name>
<dbReference type="RefSeq" id="WP_211531447.1">
    <property type="nucleotide sequence ID" value="NZ_JWHL01000018.1"/>
</dbReference>
<dbReference type="GO" id="GO:0015276">
    <property type="term" value="F:ligand-gated monoatomic ion channel activity"/>
    <property type="evidence" value="ECO:0007669"/>
    <property type="project" value="InterPro"/>
</dbReference>
<feature type="domain" description="Ionotropic glutamate receptor C-terminal" evidence="3">
    <location>
        <begin position="35"/>
        <end position="255"/>
    </location>
</feature>
<dbReference type="Pfam" id="PF00497">
    <property type="entry name" value="SBP_bac_3"/>
    <property type="match status" value="1"/>
</dbReference>
<dbReference type="PROSITE" id="PS51257">
    <property type="entry name" value="PROKAR_LIPOPROTEIN"/>
    <property type="match status" value="1"/>
</dbReference>
<dbReference type="SMART" id="SM00062">
    <property type="entry name" value="PBPb"/>
    <property type="match status" value="1"/>
</dbReference>
<dbReference type="PANTHER" id="PTHR35936:SF17">
    <property type="entry name" value="ARGININE-BINDING EXTRACELLULAR PROTEIN ARTP"/>
    <property type="match status" value="1"/>
</dbReference>